<protein>
    <submittedName>
        <fullName evidence="2">Aldo/keto reductase</fullName>
    </submittedName>
</protein>
<dbReference type="RefSeq" id="WP_105591708.1">
    <property type="nucleotide sequence ID" value="NZ_PDET01000003.1"/>
</dbReference>
<accession>A0A2S9IEQ7</accession>
<proteinExistence type="predicted"/>
<reference evidence="2 3" key="1">
    <citation type="submission" date="2017-10" db="EMBL/GenBank/DDBJ databases">
        <title>Draft genome of two endophytic bacteria isolated from 'guarana' Paullinia cupana (Mart.) Ducke.</title>
        <authorList>
            <person name="Siqueira K.A."/>
            <person name="Liotti R.G."/>
            <person name="Mendes T.A."/>
            <person name="Soares M.A."/>
        </authorList>
    </citation>
    <scope>NUCLEOTIDE SEQUENCE [LARGE SCALE GENOMIC DNA]</scope>
    <source>
        <strain evidence="2 3">342</strain>
    </source>
</reference>
<dbReference type="GO" id="GO:0016491">
    <property type="term" value="F:oxidoreductase activity"/>
    <property type="evidence" value="ECO:0007669"/>
    <property type="project" value="InterPro"/>
</dbReference>
<sequence>MKHRTLGKTGQKVSEIGFGAWAIGGTWGEVSVEDAEEALNAALDAGVDFIDTADVYGDGRSEKIIASVLNQRGGERPFIATKLGRRLSPHQASGYTEKNLNEFVDRSRVNLQMDTLDLVQLHCPPTEIYYTPEVFAVMDEMIAAGKIRSYGVSVEKVEEGLKALEYPNVASIQLIYNIFRQRPAELLLREAKRRDVGIIARVPLASGLLTGKMNAATAFAADDHRAFNRNGEAFDKGETFSGVPYEVALDAVEDIRRFITGDVTMAMLALRWILMNEDVTVVIPGSKNRAQSQANAQASGVDALSEETMAALKQLYQEKIAPWVHQRW</sequence>
<dbReference type="CDD" id="cd19086">
    <property type="entry name" value="AKR_AKR11C1"/>
    <property type="match status" value="1"/>
</dbReference>
<evidence type="ECO:0000313" key="2">
    <source>
        <dbReference type="EMBL" id="PRD16266.1"/>
    </source>
</evidence>
<evidence type="ECO:0000259" key="1">
    <source>
        <dbReference type="Pfam" id="PF00248"/>
    </source>
</evidence>
<keyword evidence="3" id="KW-1185">Reference proteome</keyword>
<dbReference type="PRINTS" id="PR00069">
    <property type="entry name" value="ALDKETRDTASE"/>
</dbReference>
<dbReference type="AlphaFoldDB" id="A0A2S9IEQ7"/>
<dbReference type="InterPro" id="IPR023210">
    <property type="entry name" value="NADP_OxRdtase_dom"/>
</dbReference>
<dbReference type="Proteomes" id="UP000239181">
    <property type="component" value="Unassembled WGS sequence"/>
</dbReference>
<evidence type="ECO:0000313" key="3">
    <source>
        <dbReference type="Proteomes" id="UP000239181"/>
    </source>
</evidence>
<organism evidence="2 3">
    <name type="scientific">Pantoea coffeiphila</name>
    <dbReference type="NCBI Taxonomy" id="1465635"/>
    <lineage>
        <taxon>Bacteria</taxon>
        <taxon>Pseudomonadati</taxon>
        <taxon>Pseudomonadota</taxon>
        <taxon>Gammaproteobacteria</taxon>
        <taxon>Enterobacterales</taxon>
        <taxon>Erwiniaceae</taxon>
        <taxon>Pantoea</taxon>
    </lineage>
</organism>
<dbReference type="EMBL" id="PDET01000003">
    <property type="protein sequence ID" value="PRD16266.1"/>
    <property type="molecule type" value="Genomic_DNA"/>
</dbReference>
<comment type="caution">
    <text evidence="2">The sequence shown here is derived from an EMBL/GenBank/DDBJ whole genome shotgun (WGS) entry which is preliminary data.</text>
</comment>
<dbReference type="PANTHER" id="PTHR43312:SF1">
    <property type="entry name" value="NADP-DEPENDENT OXIDOREDUCTASE DOMAIN-CONTAINING PROTEIN"/>
    <property type="match status" value="1"/>
</dbReference>
<dbReference type="Gene3D" id="3.20.20.100">
    <property type="entry name" value="NADP-dependent oxidoreductase domain"/>
    <property type="match status" value="1"/>
</dbReference>
<dbReference type="OrthoDB" id="9772407at2"/>
<dbReference type="InterPro" id="IPR053135">
    <property type="entry name" value="AKR2_Oxidoreductase"/>
</dbReference>
<dbReference type="SUPFAM" id="SSF51430">
    <property type="entry name" value="NAD(P)-linked oxidoreductase"/>
    <property type="match status" value="1"/>
</dbReference>
<dbReference type="InterPro" id="IPR036812">
    <property type="entry name" value="NAD(P)_OxRdtase_dom_sf"/>
</dbReference>
<name>A0A2S9IEQ7_9GAMM</name>
<gene>
    <name evidence="2" type="ORF">CQW29_05470</name>
</gene>
<dbReference type="InterPro" id="IPR020471">
    <property type="entry name" value="AKR"/>
</dbReference>
<dbReference type="PANTHER" id="PTHR43312">
    <property type="entry name" value="D-THREO-ALDOSE 1-DEHYDROGENASE"/>
    <property type="match status" value="1"/>
</dbReference>
<feature type="domain" description="NADP-dependent oxidoreductase" evidence="1">
    <location>
        <begin position="15"/>
        <end position="316"/>
    </location>
</feature>
<dbReference type="Pfam" id="PF00248">
    <property type="entry name" value="Aldo_ket_red"/>
    <property type="match status" value="1"/>
</dbReference>